<gene>
    <name evidence="1" type="ORF">D8674_022042</name>
</gene>
<sequence>MGKHDQELFMVHKIKKIVGEGSTNMRTQSVNETAYMFFRATFPPVKEDKVKSLVSLRLRHVEKADRVWWLRSILPALRALAQLLFRYGNNIFLSDKG</sequence>
<reference evidence="1 2" key="3">
    <citation type="submission" date="2019-11" db="EMBL/GenBank/DDBJ databases">
        <title>A de novo genome assembly of a pear dwarfing rootstock.</title>
        <authorList>
            <person name="Wang F."/>
            <person name="Wang J."/>
            <person name="Li S."/>
            <person name="Zhang Y."/>
            <person name="Fang M."/>
            <person name="Ma L."/>
            <person name="Zhao Y."/>
            <person name="Jiang S."/>
        </authorList>
    </citation>
    <scope>NUCLEOTIDE SEQUENCE [LARGE SCALE GENOMIC DNA]</scope>
    <source>
        <strain evidence="1">S2</strain>
        <tissue evidence="1">Leaf</tissue>
    </source>
</reference>
<dbReference type="AlphaFoldDB" id="A0A5N5GXH0"/>
<evidence type="ECO:0000313" key="2">
    <source>
        <dbReference type="Proteomes" id="UP000327157"/>
    </source>
</evidence>
<name>A0A5N5GXH0_9ROSA</name>
<dbReference type="EMBL" id="SMOL01000402">
    <property type="protein sequence ID" value="KAB2615454.1"/>
    <property type="molecule type" value="Genomic_DNA"/>
</dbReference>
<evidence type="ECO:0000313" key="1">
    <source>
        <dbReference type="EMBL" id="KAB2615454.1"/>
    </source>
</evidence>
<dbReference type="Proteomes" id="UP000327157">
    <property type="component" value="Chromosome 3"/>
</dbReference>
<proteinExistence type="predicted"/>
<accession>A0A5N5GXH0</accession>
<reference evidence="1 2" key="1">
    <citation type="submission" date="2019-09" db="EMBL/GenBank/DDBJ databases">
        <authorList>
            <person name="Ou C."/>
        </authorList>
    </citation>
    <scope>NUCLEOTIDE SEQUENCE [LARGE SCALE GENOMIC DNA]</scope>
    <source>
        <strain evidence="1">S2</strain>
        <tissue evidence="1">Leaf</tissue>
    </source>
</reference>
<organism evidence="1 2">
    <name type="scientific">Pyrus ussuriensis x Pyrus communis</name>
    <dbReference type="NCBI Taxonomy" id="2448454"/>
    <lineage>
        <taxon>Eukaryota</taxon>
        <taxon>Viridiplantae</taxon>
        <taxon>Streptophyta</taxon>
        <taxon>Embryophyta</taxon>
        <taxon>Tracheophyta</taxon>
        <taxon>Spermatophyta</taxon>
        <taxon>Magnoliopsida</taxon>
        <taxon>eudicotyledons</taxon>
        <taxon>Gunneridae</taxon>
        <taxon>Pentapetalae</taxon>
        <taxon>rosids</taxon>
        <taxon>fabids</taxon>
        <taxon>Rosales</taxon>
        <taxon>Rosaceae</taxon>
        <taxon>Amygdaloideae</taxon>
        <taxon>Maleae</taxon>
        <taxon>Pyrus</taxon>
    </lineage>
</organism>
<protein>
    <submittedName>
        <fullName evidence="1">S ribonuclease</fullName>
    </submittedName>
</protein>
<keyword evidence="2" id="KW-1185">Reference proteome</keyword>
<reference evidence="2" key="2">
    <citation type="submission" date="2019-10" db="EMBL/GenBank/DDBJ databases">
        <title>A de novo genome assembly of a pear dwarfing rootstock.</title>
        <authorList>
            <person name="Wang F."/>
            <person name="Wang J."/>
            <person name="Li S."/>
            <person name="Zhang Y."/>
            <person name="Fang M."/>
            <person name="Ma L."/>
            <person name="Zhao Y."/>
            <person name="Jiang S."/>
        </authorList>
    </citation>
    <scope>NUCLEOTIDE SEQUENCE [LARGE SCALE GENOMIC DNA]</scope>
</reference>
<comment type="caution">
    <text evidence="1">The sequence shown here is derived from an EMBL/GenBank/DDBJ whole genome shotgun (WGS) entry which is preliminary data.</text>
</comment>